<keyword evidence="1" id="KW-0812">Transmembrane</keyword>
<feature type="transmembrane region" description="Helical" evidence="1">
    <location>
        <begin position="423"/>
        <end position="443"/>
    </location>
</feature>
<keyword evidence="1" id="KW-1133">Transmembrane helix</keyword>
<sequence>MILTHEVLGRWLHRGACALTGVFVVAVPGLQLIDPVAYPPLLFQTWLVLALATLGWALWDAYRCARVPWGLRAAVAVAIAAGLTQMVGGWRNSDSLTIPPLLQAMAPAFGVVGFALSPRAAVPIGLICGTAFAVSEWGVDPGMPAVSSGLVVLGSGLIAGGVVSLLYRAAAKVEQALDARWDAREAIARSVVRAEQTQLWDGLVHDKVLGALRLAARARDDSDRRAAGELAREALITGSAPATLGGGGSGRALRSRLERVCSRLGLQLRWTVEEREGSGPTDGAAAAVLAAAEEALVNVSRHTGCRVVTIAGSVGGDLRLDIIDAGPGFDLLAPRPGRLGIDRGIIGRLARVGGSAQVLTRPGHGTTVRLVVPAAGRDLRPQLPPPLETWRQQDFVGLFLMGVALTGVYAAAAIATVDRTRSAGVVAICLALVVALGLTASLAPGHRDDVAALIVVGVGVVCALGMWNLRRPFDEGWATWFVGALNATVVVLTGRFRTRWGFLAVASAALGLAVGQVLAAGVVHLGVLTALVPQLVAFVCAIWGVRRALDLATSAINEAAAAGGEVRLADAQAEEAAEVAQARSRDVLAVAGPLLERISAREAFDAAGRERCLLAEAEVRDGLVAAPLLTPELIATLRDCRQRGVTVAVTAEEREGDVGLAEFRGILGSILAVAPIGSRVNARLRPDHRGRVGSVTMVGQLPEESLLRGLLGDIRELAGSYDLLISIDDDLLVELRREPPPLPRPT</sequence>
<feature type="transmembrane region" description="Helical" evidence="1">
    <location>
        <begin position="145"/>
        <end position="167"/>
    </location>
</feature>
<feature type="transmembrane region" description="Helical" evidence="1">
    <location>
        <begin position="450"/>
        <end position="470"/>
    </location>
</feature>
<dbReference type="EMBL" id="JADJIB010000001">
    <property type="protein sequence ID" value="MBK7272204.1"/>
    <property type="molecule type" value="Genomic_DNA"/>
</dbReference>
<gene>
    <name evidence="2" type="ORF">IPI13_03260</name>
</gene>
<dbReference type="InterPro" id="IPR036890">
    <property type="entry name" value="HATPase_C_sf"/>
</dbReference>
<feature type="transmembrane region" description="Helical" evidence="1">
    <location>
        <begin position="12"/>
        <end position="30"/>
    </location>
</feature>
<protein>
    <recommendedName>
        <fullName evidence="4">Histidine kinase/HSP90-like ATPase domain-containing protein</fullName>
    </recommendedName>
</protein>
<evidence type="ECO:0000313" key="2">
    <source>
        <dbReference type="EMBL" id="MBK7272204.1"/>
    </source>
</evidence>
<keyword evidence="1" id="KW-0472">Membrane</keyword>
<feature type="transmembrane region" description="Helical" evidence="1">
    <location>
        <begin position="395"/>
        <end position="417"/>
    </location>
</feature>
<organism evidence="2 3">
    <name type="scientific">Candidatus Phosphoribacter hodrii</name>
    <dbReference type="NCBI Taxonomy" id="2953743"/>
    <lineage>
        <taxon>Bacteria</taxon>
        <taxon>Bacillati</taxon>
        <taxon>Actinomycetota</taxon>
        <taxon>Actinomycetes</taxon>
        <taxon>Micrococcales</taxon>
        <taxon>Dermatophilaceae</taxon>
        <taxon>Candidatus Phosphoribacter</taxon>
    </lineage>
</organism>
<feature type="transmembrane region" description="Helical" evidence="1">
    <location>
        <begin position="500"/>
        <end position="519"/>
    </location>
</feature>
<evidence type="ECO:0008006" key="4">
    <source>
        <dbReference type="Google" id="ProtNLM"/>
    </source>
</evidence>
<feature type="transmembrane region" description="Helical" evidence="1">
    <location>
        <begin position="525"/>
        <end position="545"/>
    </location>
</feature>
<evidence type="ECO:0000256" key="1">
    <source>
        <dbReference type="SAM" id="Phobius"/>
    </source>
</evidence>
<feature type="transmembrane region" description="Helical" evidence="1">
    <location>
        <begin position="476"/>
        <end position="493"/>
    </location>
</feature>
<evidence type="ECO:0000313" key="3">
    <source>
        <dbReference type="Proteomes" id="UP000726105"/>
    </source>
</evidence>
<proteinExistence type="predicted"/>
<name>A0A935IHM2_9MICO</name>
<reference evidence="2 3" key="1">
    <citation type="submission" date="2020-10" db="EMBL/GenBank/DDBJ databases">
        <title>Connecting structure to function with the recovery of over 1000 high-quality activated sludge metagenome-assembled genomes encoding full-length rRNA genes using long-read sequencing.</title>
        <authorList>
            <person name="Singleton C.M."/>
            <person name="Petriglieri F."/>
            <person name="Kristensen J.M."/>
            <person name="Kirkegaard R.H."/>
            <person name="Michaelsen T.Y."/>
            <person name="Andersen M.H."/>
            <person name="Karst S.M."/>
            <person name="Dueholm M.S."/>
            <person name="Nielsen P.H."/>
            <person name="Albertsen M."/>
        </authorList>
    </citation>
    <scope>NUCLEOTIDE SEQUENCE [LARGE SCALE GENOMIC DNA]</scope>
    <source>
        <strain evidence="2">Ega_18-Q3-R5-49_MAXAC.001</strain>
    </source>
</reference>
<dbReference type="Proteomes" id="UP000726105">
    <property type="component" value="Unassembled WGS sequence"/>
</dbReference>
<feature type="transmembrane region" description="Helical" evidence="1">
    <location>
        <begin position="36"/>
        <end position="59"/>
    </location>
</feature>
<dbReference type="SUPFAM" id="SSF55874">
    <property type="entry name" value="ATPase domain of HSP90 chaperone/DNA topoisomerase II/histidine kinase"/>
    <property type="match status" value="1"/>
</dbReference>
<accession>A0A935IHM2</accession>
<dbReference type="Gene3D" id="3.30.565.10">
    <property type="entry name" value="Histidine kinase-like ATPase, C-terminal domain"/>
    <property type="match status" value="1"/>
</dbReference>
<comment type="caution">
    <text evidence="2">The sequence shown here is derived from an EMBL/GenBank/DDBJ whole genome shotgun (WGS) entry which is preliminary data.</text>
</comment>
<dbReference type="AlphaFoldDB" id="A0A935IHM2"/>
<feature type="transmembrane region" description="Helical" evidence="1">
    <location>
        <begin position="71"/>
        <end position="90"/>
    </location>
</feature>